<dbReference type="SUPFAM" id="SSF48613">
    <property type="entry name" value="Heme oxygenase-like"/>
    <property type="match status" value="1"/>
</dbReference>
<evidence type="ECO:0000313" key="4">
    <source>
        <dbReference type="Proteomes" id="UP000019754"/>
    </source>
</evidence>
<organism evidence="3 4">
    <name type="scientific">Brachybacterium muris UCD-AY4</name>
    <dbReference type="NCBI Taxonomy" id="1249481"/>
    <lineage>
        <taxon>Bacteria</taxon>
        <taxon>Bacillati</taxon>
        <taxon>Actinomycetota</taxon>
        <taxon>Actinomycetes</taxon>
        <taxon>Micrococcales</taxon>
        <taxon>Dermabacteraceae</taxon>
        <taxon>Brachybacterium</taxon>
    </lineage>
</organism>
<dbReference type="InterPro" id="IPR016084">
    <property type="entry name" value="Haem_Oase-like_multi-hlx"/>
</dbReference>
<dbReference type="AlphaFoldDB" id="A0A022KRZ2"/>
<keyword evidence="4" id="KW-1185">Reference proteome</keyword>
<comment type="caution">
    <text evidence="3">The sequence shown here is derived from an EMBL/GenBank/DDBJ whole genome shotgun (WGS) entry which is preliminary data.</text>
</comment>
<dbReference type="PANTHER" id="PTHR43198">
    <property type="entry name" value="BIFUNCTIONAL TH2 PROTEIN"/>
    <property type="match status" value="1"/>
</dbReference>
<sequence length="218" mass="24283">MSLFDDLKVAIGPQWTAYTDHEFVRRLGEGTLPLAVFQDYLIQDYLFLVQFARANALAAYKSRNLADIEQAARGLSAILNETHLHRRLISEWGIDTHRLSTAPEKQATVAYTRYVLDCGMAGDLLDLQVALAPCTIGYAEIGTALAPALRTDAEHPYRDWIAEYAGEDFQRAAREATAHLDALCPQPPSPQRFADLTGIFRTASRLEADFWQQALDAA</sequence>
<evidence type="ECO:0000259" key="2">
    <source>
        <dbReference type="Pfam" id="PF03070"/>
    </source>
</evidence>
<dbReference type="RefSeq" id="WP_017823786.1">
    <property type="nucleotide sequence ID" value="NZ_AORC01000015.1"/>
</dbReference>
<dbReference type="OrthoDB" id="34166at2"/>
<evidence type="ECO:0000256" key="1">
    <source>
        <dbReference type="ARBA" id="ARBA00004948"/>
    </source>
</evidence>
<dbReference type="PANTHER" id="PTHR43198:SF2">
    <property type="entry name" value="SI:CH1073-67J19.1-RELATED"/>
    <property type="match status" value="1"/>
</dbReference>
<evidence type="ECO:0000313" key="3">
    <source>
        <dbReference type="EMBL" id="EYT48394.1"/>
    </source>
</evidence>
<name>A0A022KRZ2_9MICO</name>
<dbReference type="STRING" id="1249481.D641_0112200"/>
<dbReference type="Proteomes" id="UP000019754">
    <property type="component" value="Unassembled WGS sequence"/>
</dbReference>
<dbReference type="GO" id="GO:0005829">
    <property type="term" value="C:cytosol"/>
    <property type="evidence" value="ECO:0007669"/>
    <property type="project" value="TreeGrafter"/>
</dbReference>
<dbReference type="Pfam" id="PF03070">
    <property type="entry name" value="TENA_THI-4"/>
    <property type="match status" value="1"/>
</dbReference>
<proteinExistence type="predicted"/>
<dbReference type="EMBL" id="AORC01000015">
    <property type="protein sequence ID" value="EYT48394.1"/>
    <property type="molecule type" value="Genomic_DNA"/>
</dbReference>
<dbReference type="HOGENOM" id="CLU_077537_1_0_11"/>
<accession>A0A022KRZ2</accession>
<gene>
    <name evidence="3" type="ORF">D641_0112200</name>
</gene>
<comment type="pathway">
    <text evidence="1">Cofactor biosynthesis; thiamine diphosphate biosynthesis.</text>
</comment>
<dbReference type="CDD" id="cd19367">
    <property type="entry name" value="TenA_C_ScTHI20-like"/>
    <property type="match status" value="1"/>
</dbReference>
<dbReference type="InterPro" id="IPR004305">
    <property type="entry name" value="Thiaminase-2/PQQC"/>
</dbReference>
<feature type="domain" description="Thiaminase-2/PQQC" evidence="2">
    <location>
        <begin position="13"/>
        <end position="216"/>
    </location>
</feature>
<reference evidence="3 4" key="1">
    <citation type="journal article" date="2013" name="Genome Announc.">
        <title>Draft genome sequence of an Actinobacterium, Brachybacterium muris strain UCD-AY4.</title>
        <authorList>
            <person name="Lo J.R."/>
            <person name="Lang J.M."/>
            <person name="Darling A.E."/>
            <person name="Eisen J.A."/>
            <person name="Coil D.A."/>
        </authorList>
    </citation>
    <scope>NUCLEOTIDE SEQUENCE [LARGE SCALE GENOMIC DNA]</scope>
    <source>
        <strain evidence="3 4">UCD-AY4</strain>
    </source>
</reference>
<dbReference type="InterPro" id="IPR050967">
    <property type="entry name" value="Thiamine_Salvage_TenA"/>
</dbReference>
<dbReference type="Gene3D" id="1.20.910.10">
    <property type="entry name" value="Heme oxygenase-like"/>
    <property type="match status" value="1"/>
</dbReference>
<protein>
    <recommendedName>
        <fullName evidence="2">Thiaminase-2/PQQC domain-containing protein</fullName>
    </recommendedName>
</protein>